<dbReference type="AlphaFoldDB" id="A0AAU9LX07"/>
<reference evidence="1 2" key="1">
    <citation type="submission" date="2022-01" db="EMBL/GenBank/DDBJ databases">
        <authorList>
            <person name="Xiong W."/>
            <person name="Schranz E."/>
        </authorList>
    </citation>
    <scope>NUCLEOTIDE SEQUENCE [LARGE SCALE GENOMIC DNA]</scope>
</reference>
<organism evidence="1 2">
    <name type="scientific">Lactuca virosa</name>
    <dbReference type="NCBI Taxonomy" id="75947"/>
    <lineage>
        <taxon>Eukaryota</taxon>
        <taxon>Viridiplantae</taxon>
        <taxon>Streptophyta</taxon>
        <taxon>Embryophyta</taxon>
        <taxon>Tracheophyta</taxon>
        <taxon>Spermatophyta</taxon>
        <taxon>Magnoliopsida</taxon>
        <taxon>eudicotyledons</taxon>
        <taxon>Gunneridae</taxon>
        <taxon>Pentapetalae</taxon>
        <taxon>asterids</taxon>
        <taxon>campanulids</taxon>
        <taxon>Asterales</taxon>
        <taxon>Asteraceae</taxon>
        <taxon>Cichorioideae</taxon>
        <taxon>Cichorieae</taxon>
        <taxon>Lactucinae</taxon>
        <taxon>Lactuca</taxon>
    </lineage>
</organism>
<sequence length="210" mass="23422">MLVMVLQTEGVNDVIQTEEGGSIETEERVVDEGVNDVIVDQVEDGGIAEQVEVVHVRNEDVFLPLVGLELHKVIDEVEQWLDEILREGRFQKKSQTYDATQSDNGGNDEDVTKVEFNNGKDNDVLVDKVKLDVEHIVMLLEARYNMEEIEVMGGVQVELDDMVPVELDMVDVPDHPIDNDDDAIIDDVVDDAVIDDIGDDVFQDGDSNGE</sequence>
<dbReference type="Proteomes" id="UP001157418">
    <property type="component" value="Unassembled WGS sequence"/>
</dbReference>
<comment type="caution">
    <text evidence="1">The sequence shown here is derived from an EMBL/GenBank/DDBJ whole genome shotgun (WGS) entry which is preliminary data.</text>
</comment>
<accession>A0AAU9LX07</accession>
<dbReference type="EMBL" id="CAKMRJ010000001">
    <property type="protein sequence ID" value="CAH1413218.1"/>
    <property type="molecule type" value="Genomic_DNA"/>
</dbReference>
<evidence type="ECO:0000313" key="1">
    <source>
        <dbReference type="EMBL" id="CAH1413218.1"/>
    </source>
</evidence>
<name>A0AAU9LX07_9ASTR</name>
<keyword evidence="2" id="KW-1185">Reference proteome</keyword>
<proteinExistence type="predicted"/>
<protein>
    <submittedName>
        <fullName evidence="1">Uncharacterized protein</fullName>
    </submittedName>
</protein>
<evidence type="ECO:0000313" key="2">
    <source>
        <dbReference type="Proteomes" id="UP001157418"/>
    </source>
</evidence>
<gene>
    <name evidence="1" type="ORF">LVIROSA_LOCUS1188</name>
</gene>